<dbReference type="HAMAP" id="MF_00052_B">
    <property type="entry name" value="RNase_HII_B"/>
    <property type="match status" value="1"/>
</dbReference>
<dbReference type="PANTHER" id="PTHR10954:SF18">
    <property type="entry name" value="RIBONUCLEASE HII"/>
    <property type="match status" value="1"/>
</dbReference>
<comment type="cofactor">
    <cofactor evidence="14 15">
        <name>Mn(2+)</name>
        <dbReference type="ChEBI" id="CHEBI:29035"/>
    </cofactor>
    <cofactor evidence="14 15">
        <name>Mg(2+)</name>
        <dbReference type="ChEBI" id="CHEBI:18420"/>
    </cofactor>
    <text evidence="14 15">Manganese or magnesium. Binds 1 divalent metal ion per monomer in the absence of substrate. May bind a second metal ion after substrate binding.</text>
</comment>
<evidence type="ECO:0000256" key="14">
    <source>
        <dbReference type="HAMAP-Rule" id="MF_00052"/>
    </source>
</evidence>
<dbReference type="InterPro" id="IPR022898">
    <property type="entry name" value="RNase_HII"/>
</dbReference>
<dbReference type="GO" id="GO:0005737">
    <property type="term" value="C:cytoplasm"/>
    <property type="evidence" value="ECO:0007669"/>
    <property type="project" value="UniProtKB-SubCell"/>
</dbReference>
<evidence type="ECO:0000259" key="17">
    <source>
        <dbReference type="PROSITE" id="PS51975"/>
    </source>
</evidence>
<dbReference type="InterPro" id="IPR024567">
    <property type="entry name" value="RNase_HII/HIII_dom"/>
</dbReference>
<dbReference type="EMBL" id="CP001291">
    <property type="protein sequence ID" value="ACK68516.1"/>
    <property type="molecule type" value="Genomic_DNA"/>
</dbReference>
<proteinExistence type="inferred from homology"/>
<evidence type="ECO:0000256" key="2">
    <source>
        <dbReference type="ARBA" id="ARBA00001946"/>
    </source>
</evidence>
<dbReference type="OrthoDB" id="9803420at2"/>
<comment type="similarity">
    <text evidence="5 14 16">Belongs to the RNase HII family.</text>
</comment>
<dbReference type="EC" id="3.1.26.4" evidence="6 14"/>
<evidence type="ECO:0000313" key="18">
    <source>
        <dbReference type="EMBL" id="ACK68516.1"/>
    </source>
</evidence>
<keyword evidence="19" id="KW-1185">Reference proteome</keyword>
<evidence type="ECO:0000256" key="7">
    <source>
        <dbReference type="ARBA" id="ARBA00019179"/>
    </source>
</evidence>
<keyword evidence="12 14" id="KW-0378">Hydrolase</keyword>
<evidence type="ECO:0000256" key="5">
    <source>
        <dbReference type="ARBA" id="ARBA00007383"/>
    </source>
</evidence>
<dbReference type="InterPro" id="IPR036397">
    <property type="entry name" value="RNaseH_sf"/>
</dbReference>
<dbReference type="GO" id="GO:0003723">
    <property type="term" value="F:RNA binding"/>
    <property type="evidence" value="ECO:0007669"/>
    <property type="project" value="UniProtKB-UniRule"/>
</dbReference>
<dbReference type="eggNOG" id="COG0164">
    <property type="taxonomic scope" value="Bacteria"/>
</dbReference>
<dbReference type="InterPro" id="IPR001352">
    <property type="entry name" value="RNase_HII/HIII"/>
</dbReference>
<evidence type="ECO:0000256" key="9">
    <source>
        <dbReference type="ARBA" id="ARBA00022722"/>
    </source>
</evidence>
<evidence type="ECO:0000313" key="19">
    <source>
        <dbReference type="Proteomes" id="UP000002384"/>
    </source>
</evidence>
<comment type="function">
    <text evidence="3 14 16">Endonuclease that specifically degrades the RNA of RNA-DNA hybrids.</text>
</comment>
<dbReference type="KEGG" id="cyc:PCC7424_0043"/>
<dbReference type="GO" id="GO:0006298">
    <property type="term" value="P:mismatch repair"/>
    <property type="evidence" value="ECO:0007669"/>
    <property type="project" value="TreeGrafter"/>
</dbReference>
<dbReference type="RefSeq" id="WP_012597467.1">
    <property type="nucleotide sequence ID" value="NC_011729.1"/>
</dbReference>
<evidence type="ECO:0000256" key="11">
    <source>
        <dbReference type="ARBA" id="ARBA00022759"/>
    </source>
</evidence>
<dbReference type="Gene3D" id="3.30.420.10">
    <property type="entry name" value="Ribonuclease H-like superfamily/Ribonuclease H"/>
    <property type="match status" value="1"/>
</dbReference>
<evidence type="ECO:0000256" key="10">
    <source>
        <dbReference type="ARBA" id="ARBA00022723"/>
    </source>
</evidence>
<dbReference type="Proteomes" id="UP000002384">
    <property type="component" value="Chromosome"/>
</dbReference>
<gene>
    <name evidence="14" type="primary">rnhB</name>
    <name evidence="18" type="ordered locus">PCC7424_0043</name>
</gene>
<dbReference type="Pfam" id="PF01351">
    <property type="entry name" value="RNase_HII"/>
    <property type="match status" value="1"/>
</dbReference>
<dbReference type="CDD" id="cd07182">
    <property type="entry name" value="RNase_HII_bacteria_HII_like"/>
    <property type="match status" value="1"/>
</dbReference>
<dbReference type="GO" id="GO:0004523">
    <property type="term" value="F:RNA-DNA hybrid ribonuclease activity"/>
    <property type="evidence" value="ECO:0007669"/>
    <property type="project" value="UniProtKB-UniRule"/>
</dbReference>
<evidence type="ECO:0000256" key="16">
    <source>
        <dbReference type="RuleBase" id="RU003515"/>
    </source>
</evidence>
<comment type="cofactor">
    <cofactor evidence="2">
        <name>Mg(2+)</name>
        <dbReference type="ChEBI" id="CHEBI:18420"/>
    </cofactor>
</comment>
<evidence type="ECO:0000256" key="15">
    <source>
        <dbReference type="PROSITE-ProRule" id="PRU01319"/>
    </source>
</evidence>
<evidence type="ECO:0000256" key="13">
    <source>
        <dbReference type="ARBA" id="ARBA00023211"/>
    </source>
</evidence>
<evidence type="ECO:0000256" key="3">
    <source>
        <dbReference type="ARBA" id="ARBA00004065"/>
    </source>
</evidence>
<keyword evidence="9 14" id="KW-0540">Nuclease</keyword>
<dbReference type="AlphaFoldDB" id="B7K828"/>
<evidence type="ECO:0000256" key="12">
    <source>
        <dbReference type="ARBA" id="ARBA00022801"/>
    </source>
</evidence>
<keyword evidence="10 14" id="KW-0479">Metal-binding</keyword>
<evidence type="ECO:0000256" key="6">
    <source>
        <dbReference type="ARBA" id="ARBA00012180"/>
    </source>
</evidence>
<evidence type="ECO:0000256" key="1">
    <source>
        <dbReference type="ARBA" id="ARBA00000077"/>
    </source>
</evidence>
<evidence type="ECO:0000256" key="4">
    <source>
        <dbReference type="ARBA" id="ARBA00004496"/>
    </source>
</evidence>
<reference evidence="19" key="1">
    <citation type="journal article" date="2011" name="MBio">
        <title>Novel metabolic attributes of the genus Cyanothece, comprising a group of unicellular nitrogen-fixing Cyanobacteria.</title>
        <authorList>
            <person name="Bandyopadhyay A."/>
            <person name="Elvitigala T."/>
            <person name="Welsh E."/>
            <person name="Stockel J."/>
            <person name="Liberton M."/>
            <person name="Min H."/>
            <person name="Sherman L.A."/>
            <person name="Pakrasi H.B."/>
        </authorList>
    </citation>
    <scope>NUCLEOTIDE SEQUENCE [LARGE SCALE GENOMIC DNA]</scope>
    <source>
        <strain evidence="19">PCC 7424</strain>
    </source>
</reference>
<dbReference type="NCBIfam" id="NF010537">
    <property type="entry name" value="PRK13925.1"/>
    <property type="match status" value="1"/>
</dbReference>
<feature type="binding site" evidence="14 15">
    <location>
        <position position="28"/>
    </location>
    <ligand>
        <name>a divalent metal cation</name>
        <dbReference type="ChEBI" id="CHEBI:60240"/>
    </ligand>
</feature>
<dbReference type="PANTHER" id="PTHR10954">
    <property type="entry name" value="RIBONUCLEASE H2 SUBUNIT A"/>
    <property type="match status" value="1"/>
</dbReference>
<feature type="domain" description="RNase H type-2" evidence="17">
    <location>
        <begin position="22"/>
        <end position="212"/>
    </location>
</feature>
<protein>
    <recommendedName>
        <fullName evidence="7 14">Ribonuclease HII</fullName>
        <shortName evidence="14">RNase HII</shortName>
        <ecNumber evidence="6 14">3.1.26.4</ecNumber>
    </recommendedName>
</protein>
<keyword evidence="13 14" id="KW-0464">Manganese</keyword>
<dbReference type="InterPro" id="IPR012337">
    <property type="entry name" value="RNaseH-like_sf"/>
</dbReference>
<comment type="catalytic activity">
    <reaction evidence="1 14 15 16">
        <text>Endonucleolytic cleavage to 5'-phosphomonoester.</text>
        <dbReference type="EC" id="3.1.26.4"/>
    </reaction>
</comment>
<dbReference type="SUPFAM" id="SSF53098">
    <property type="entry name" value="Ribonuclease H-like"/>
    <property type="match status" value="1"/>
</dbReference>
<accession>B7K828</accession>
<sequence length="212" mass="23235">MTKLILPSFDVFLLPEVKGQETLIAGVDEVGRGALFGPVVAGAVVVPVSAIDQLTQLGVKDSKQLSPKRRVELAQQIKGLAIDSHVSFATVGEIDQINILQASLKAMYRAVVKLKINPAVCLVDGRHPLPNLEIRQENIIKGDERSPVIAAASILAKVWRDNLIVRLAQKYPQYDLIANKGYGTLRHREALLKYGASPQHRLSFRPCCVSKN</sequence>
<feature type="binding site" evidence="14 15">
    <location>
        <position position="124"/>
    </location>
    <ligand>
        <name>a divalent metal cation</name>
        <dbReference type="ChEBI" id="CHEBI:60240"/>
    </ligand>
</feature>
<feature type="binding site" evidence="14 15">
    <location>
        <position position="29"/>
    </location>
    <ligand>
        <name>a divalent metal cation</name>
        <dbReference type="ChEBI" id="CHEBI:60240"/>
    </ligand>
</feature>
<dbReference type="GO" id="GO:0032299">
    <property type="term" value="C:ribonuclease H2 complex"/>
    <property type="evidence" value="ECO:0007669"/>
    <property type="project" value="TreeGrafter"/>
</dbReference>
<evidence type="ECO:0000256" key="8">
    <source>
        <dbReference type="ARBA" id="ARBA00022490"/>
    </source>
</evidence>
<organism evidence="18 19">
    <name type="scientific">Gloeothece citriformis (strain PCC 7424)</name>
    <name type="common">Cyanothece sp. (strain PCC 7424)</name>
    <dbReference type="NCBI Taxonomy" id="65393"/>
    <lineage>
        <taxon>Bacteria</taxon>
        <taxon>Bacillati</taxon>
        <taxon>Cyanobacteriota</taxon>
        <taxon>Cyanophyceae</taxon>
        <taxon>Oscillatoriophycideae</taxon>
        <taxon>Chroococcales</taxon>
        <taxon>Aphanothecaceae</taxon>
        <taxon>Gloeothece</taxon>
        <taxon>Gloeothece citriformis</taxon>
    </lineage>
</organism>
<dbReference type="PROSITE" id="PS51975">
    <property type="entry name" value="RNASE_H_2"/>
    <property type="match status" value="1"/>
</dbReference>
<dbReference type="HOGENOM" id="CLU_036532_3_2_3"/>
<keyword evidence="11 14" id="KW-0255">Endonuclease</keyword>
<dbReference type="GO" id="GO:0043137">
    <property type="term" value="P:DNA replication, removal of RNA primer"/>
    <property type="evidence" value="ECO:0007669"/>
    <property type="project" value="TreeGrafter"/>
</dbReference>
<dbReference type="NCBIfam" id="NF000595">
    <property type="entry name" value="PRK00015.1-3"/>
    <property type="match status" value="1"/>
</dbReference>
<dbReference type="STRING" id="65393.PCC7424_0043"/>
<comment type="subcellular location">
    <subcellularLocation>
        <location evidence="4 14">Cytoplasm</location>
    </subcellularLocation>
</comment>
<name>B7K828_GLOC7</name>
<dbReference type="GO" id="GO:0030145">
    <property type="term" value="F:manganese ion binding"/>
    <property type="evidence" value="ECO:0007669"/>
    <property type="project" value="UniProtKB-UniRule"/>
</dbReference>
<keyword evidence="8 14" id="KW-0963">Cytoplasm</keyword>